<comment type="caution">
    <text evidence="1">The sequence shown here is derived from an EMBL/GenBank/DDBJ whole genome shotgun (WGS) entry which is preliminary data.</text>
</comment>
<evidence type="ECO:0000313" key="2">
    <source>
        <dbReference type="Proteomes" id="UP001152795"/>
    </source>
</evidence>
<keyword evidence="2" id="KW-1185">Reference proteome</keyword>
<dbReference type="InterPro" id="IPR036056">
    <property type="entry name" value="Fibrinogen-like_C"/>
</dbReference>
<dbReference type="Proteomes" id="UP001152795">
    <property type="component" value="Unassembled WGS sequence"/>
</dbReference>
<proteinExistence type="predicted"/>
<accession>A0A6S7FQV6</accession>
<dbReference type="OrthoDB" id="5965426at2759"/>
<organism evidence="1 2">
    <name type="scientific">Paramuricea clavata</name>
    <name type="common">Red gorgonian</name>
    <name type="synonym">Violescent sea-whip</name>
    <dbReference type="NCBI Taxonomy" id="317549"/>
    <lineage>
        <taxon>Eukaryota</taxon>
        <taxon>Metazoa</taxon>
        <taxon>Cnidaria</taxon>
        <taxon>Anthozoa</taxon>
        <taxon>Octocorallia</taxon>
        <taxon>Malacalcyonacea</taxon>
        <taxon>Plexauridae</taxon>
        <taxon>Paramuricea</taxon>
    </lineage>
</organism>
<protein>
    <submittedName>
        <fullName evidence="1">Uncharacterized protein</fullName>
    </submittedName>
</protein>
<dbReference type="SUPFAM" id="SSF57414">
    <property type="entry name" value="Hairpin loop containing domain-like"/>
    <property type="match status" value="1"/>
</dbReference>
<gene>
    <name evidence="1" type="ORF">PACLA_8A035280</name>
</gene>
<dbReference type="EMBL" id="CACRXK020000189">
    <property type="protein sequence ID" value="CAB3979353.1"/>
    <property type="molecule type" value="Genomic_DNA"/>
</dbReference>
<name>A0A6S7FQV6_PARCT</name>
<sequence>MAEHIFPKAWLHTGLWTTFSVFGFLVLVQAQYMIDKTKALDDKILLGYAFRKLTMKSVDECFFHCYEDCFCMAFQMCQSTECQLLSTNQFQSSSALVTMKGCTYYDMLPDFEQIKKRGSCDPAYGCQIYTNLCPAGRRYVAITPKAYTTPRYLCHPLKSCRGYSNGPRVPGKYWVFDDNMNPFKIFCDFDPRTNATWTLVQSYQFKYNSIFNTAYSTDLPISENTPRWDAYRLSKSRMQSIQDDSNEFRVTCKYDADGVVYTDYLQVTKKQINLLIFPKSSKGQCRFVEHIDIRGQNCSKCTAYIHQSSNVLHFHAVSSYEDTNSCAFQPKSSPGCKNYGDISFGWYGCYNAENRCSSSVTATTQTWLGGS</sequence>
<dbReference type="AlphaFoldDB" id="A0A6S7FQV6"/>
<evidence type="ECO:0000313" key="1">
    <source>
        <dbReference type="EMBL" id="CAB3979353.1"/>
    </source>
</evidence>
<dbReference type="SUPFAM" id="SSF56496">
    <property type="entry name" value="Fibrinogen C-terminal domain-like"/>
    <property type="match status" value="1"/>
</dbReference>
<reference evidence="1" key="1">
    <citation type="submission" date="2020-04" db="EMBL/GenBank/DDBJ databases">
        <authorList>
            <person name="Alioto T."/>
            <person name="Alioto T."/>
            <person name="Gomez Garrido J."/>
        </authorList>
    </citation>
    <scope>NUCLEOTIDE SEQUENCE</scope>
    <source>
        <strain evidence="1">A484AB</strain>
    </source>
</reference>